<organism evidence="1 2">
    <name type="scientific">Phycomyces blakesleeanus (strain ATCC 8743b / DSM 1359 / FGSC 10004 / NBRC 33097 / NRRL 1555)</name>
    <dbReference type="NCBI Taxonomy" id="763407"/>
    <lineage>
        <taxon>Eukaryota</taxon>
        <taxon>Fungi</taxon>
        <taxon>Fungi incertae sedis</taxon>
        <taxon>Mucoromycota</taxon>
        <taxon>Mucoromycotina</taxon>
        <taxon>Mucoromycetes</taxon>
        <taxon>Mucorales</taxon>
        <taxon>Phycomycetaceae</taxon>
        <taxon>Phycomyces</taxon>
    </lineage>
</organism>
<name>A0A167MQR7_PHYB8</name>
<dbReference type="GeneID" id="29000198"/>
<evidence type="ECO:0000313" key="2">
    <source>
        <dbReference type="Proteomes" id="UP000077315"/>
    </source>
</evidence>
<proteinExistence type="predicted"/>
<protein>
    <submittedName>
        <fullName evidence="1">Uncharacterized protein</fullName>
    </submittedName>
</protein>
<keyword evidence="2" id="KW-1185">Reference proteome</keyword>
<dbReference type="VEuPathDB" id="FungiDB:PHYBLDRAFT_186843"/>
<dbReference type="InParanoid" id="A0A167MQR7"/>
<dbReference type="EMBL" id="KV440980">
    <property type="protein sequence ID" value="OAD73579.1"/>
    <property type="molecule type" value="Genomic_DNA"/>
</dbReference>
<dbReference type="Proteomes" id="UP000077315">
    <property type="component" value="Unassembled WGS sequence"/>
</dbReference>
<sequence length="116" mass="13744">MLNPFKPVNPEPRKKSVVRPTYLLGKEPQCLMMRMFQLRMRRFTTAKTMAMKTKKTIMKMLLRWRSRNLLMKILLPPPDMPENPVHRIITTFVVMLDTRYVANKGAVILIKFINKL</sequence>
<reference evidence="2" key="1">
    <citation type="submission" date="2015-06" db="EMBL/GenBank/DDBJ databases">
        <title>Expansion of signal transduction pathways in fungi by whole-genome duplication.</title>
        <authorList>
            <consortium name="DOE Joint Genome Institute"/>
            <person name="Corrochano L.M."/>
            <person name="Kuo A."/>
            <person name="Marcet-Houben M."/>
            <person name="Polaino S."/>
            <person name="Salamov A."/>
            <person name="Villalobos J.M."/>
            <person name="Alvarez M.I."/>
            <person name="Avalos J."/>
            <person name="Benito E.P."/>
            <person name="Benoit I."/>
            <person name="Burger G."/>
            <person name="Camino L.P."/>
            <person name="Canovas D."/>
            <person name="Cerda-Olmedo E."/>
            <person name="Cheng J.-F."/>
            <person name="Dominguez A."/>
            <person name="Elias M."/>
            <person name="Eslava A.P."/>
            <person name="Glaser F."/>
            <person name="Grimwood J."/>
            <person name="Gutierrez G."/>
            <person name="Heitman J."/>
            <person name="Henrissat B."/>
            <person name="Iturriaga E.A."/>
            <person name="Lang B.F."/>
            <person name="Lavin J.L."/>
            <person name="Lee S."/>
            <person name="Li W."/>
            <person name="Lindquist E."/>
            <person name="Lopez-Garcia S."/>
            <person name="Luque E.M."/>
            <person name="Marcos A.T."/>
            <person name="Martin J."/>
            <person name="McCluskey K."/>
            <person name="Medina H.R."/>
            <person name="Miralles-Duran A."/>
            <person name="Miyazaki A."/>
            <person name="Munoz-Torres E."/>
            <person name="Oguiza J.A."/>
            <person name="Ohm R."/>
            <person name="Olmedo M."/>
            <person name="Orejas M."/>
            <person name="Ortiz-Castellanos L."/>
            <person name="Pisabarro A.G."/>
            <person name="Rodriguez-Romero J."/>
            <person name="Ruiz-Herrera J."/>
            <person name="Ruiz-Vazquez R."/>
            <person name="Sanz C."/>
            <person name="Schackwitz W."/>
            <person name="Schmutz J."/>
            <person name="Shahriari M."/>
            <person name="Shelest E."/>
            <person name="Silva-Franco F."/>
            <person name="Soanes D."/>
            <person name="Syed K."/>
            <person name="Tagua V.G."/>
            <person name="Talbot N.J."/>
            <person name="Thon M."/>
            <person name="De vries R.P."/>
            <person name="Wiebenga A."/>
            <person name="Yadav J.S."/>
            <person name="Braun E.L."/>
            <person name="Baker S."/>
            <person name="Garre V."/>
            <person name="Horwitz B."/>
            <person name="Torres-Martinez S."/>
            <person name="Idnurm A."/>
            <person name="Herrera-Estrella A."/>
            <person name="Gabaldon T."/>
            <person name="Grigoriev I.V."/>
        </authorList>
    </citation>
    <scope>NUCLEOTIDE SEQUENCE [LARGE SCALE GENOMIC DNA]</scope>
    <source>
        <strain evidence="2">NRRL 1555(-)</strain>
    </source>
</reference>
<dbReference type="AlphaFoldDB" id="A0A167MQR7"/>
<dbReference type="RefSeq" id="XP_018291619.1">
    <property type="nucleotide sequence ID" value="XM_018439292.1"/>
</dbReference>
<gene>
    <name evidence="1" type="ORF">PHYBLDRAFT_186843</name>
</gene>
<accession>A0A167MQR7</accession>
<evidence type="ECO:0000313" key="1">
    <source>
        <dbReference type="EMBL" id="OAD73579.1"/>
    </source>
</evidence>